<dbReference type="Pfam" id="PF10799">
    <property type="entry name" value="YliH"/>
    <property type="match status" value="1"/>
</dbReference>
<accession>A0A0A2W5I3</accession>
<evidence type="ECO:0000313" key="1">
    <source>
        <dbReference type="EMBL" id="KGQ13957.1"/>
    </source>
</evidence>
<dbReference type="Proteomes" id="UP000030106">
    <property type="component" value="Unassembled WGS sequence"/>
</dbReference>
<dbReference type="AlphaFoldDB" id="A0A0A2W5I3"/>
<gene>
    <name evidence="1" type="ORF">BBAD15_g93</name>
</gene>
<dbReference type="HOGENOM" id="CLU_161265_0_0_1"/>
<name>A0A0A2W5I3_BEABA</name>
<reference evidence="1 2" key="1">
    <citation type="submission" date="2012-10" db="EMBL/GenBank/DDBJ databases">
        <title>Genome sequencing and analysis of entomopathogenic fungi Beauveria bassiana D1-5.</title>
        <authorList>
            <person name="Li Q."/>
            <person name="Wang L."/>
            <person name="Zhang Z."/>
            <person name="Wang Q."/>
            <person name="Ren J."/>
            <person name="Wang M."/>
            <person name="Xu W."/>
            <person name="Wang J."/>
            <person name="Lu Y."/>
            <person name="Du Q."/>
            <person name="Sun Z."/>
        </authorList>
    </citation>
    <scope>NUCLEOTIDE SEQUENCE [LARGE SCALE GENOMIC DNA]</scope>
    <source>
        <strain evidence="1 2">D1-5</strain>
    </source>
</reference>
<dbReference type="InterPro" id="IPR020359">
    <property type="entry name" value="Biofilm_regulator_BssR"/>
</dbReference>
<evidence type="ECO:0000313" key="2">
    <source>
        <dbReference type="Proteomes" id="UP000030106"/>
    </source>
</evidence>
<comment type="caution">
    <text evidence="1">The sequence shown here is derived from an EMBL/GenBank/DDBJ whole genome shotgun (WGS) entry which is preliminary data.</text>
</comment>
<sequence length="127" mass="13795">MSGRTLKNDLLQKLKVAKGEIAAYLALRKAKGYMSVSESELLRGRLLDVCHRSHDAAFMLQASLPDDEKDDFRHAVEACSSAALCLMSGRKDCPQYIAVDAAKLEASLMLLSRSLNALAARGKAIEA</sequence>
<organism evidence="1 2">
    <name type="scientific">Beauveria bassiana D1-5</name>
    <dbReference type="NCBI Taxonomy" id="1245745"/>
    <lineage>
        <taxon>Eukaryota</taxon>
        <taxon>Fungi</taxon>
        <taxon>Dikarya</taxon>
        <taxon>Ascomycota</taxon>
        <taxon>Pezizomycotina</taxon>
        <taxon>Sordariomycetes</taxon>
        <taxon>Hypocreomycetidae</taxon>
        <taxon>Hypocreales</taxon>
        <taxon>Cordycipitaceae</taxon>
        <taxon>Beauveria</taxon>
    </lineage>
</organism>
<dbReference type="EMBL" id="ANFO01000010">
    <property type="protein sequence ID" value="KGQ13957.1"/>
    <property type="molecule type" value="Genomic_DNA"/>
</dbReference>
<protein>
    <submittedName>
        <fullName evidence="1">Biofilm regulator BssR</fullName>
    </submittedName>
</protein>
<proteinExistence type="predicted"/>